<protein>
    <recommendedName>
        <fullName evidence="3">SAYSvFN domain-containing protein</fullName>
    </recommendedName>
</protein>
<sequence>MEAKLKKFRSLRSRKESKDNNNDKIDKSKRKITNSLLPRIFRNMGIQEEEVLLIENDEPLPAKPNRIKEKLNEVIPQVSKYTPELNEVTTEVSDVISEVSEPETLEEENPVSWQYCIIKYSAYTIIWLSFFIYFIKLQFGAVYFGVTVLIGICLNTRTKPKKRGEVSAYSVFNEDCASIDGTLKAEELQRQLLYGSLPVRIF</sequence>
<organism evidence="4 5">
    <name type="scientific">Arctia plantaginis</name>
    <name type="common">Wood tiger moth</name>
    <name type="synonym">Phalaena plantaginis</name>
    <dbReference type="NCBI Taxonomy" id="874455"/>
    <lineage>
        <taxon>Eukaryota</taxon>
        <taxon>Metazoa</taxon>
        <taxon>Ecdysozoa</taxon>
        <taxon>Arthropoda</taxon>
        <taxon>Hexapoda</taxon>
        <taxon>Insecta</taxon>
        <taxon>Pterygota</taxon>
        <taxon>Neoptera</taxon>
        <taxon>Endopterygota</taxon>
        <taxon>Lepidoptera</taxon>
        <taxon>Glossata</taxon>
        <taxon>Ditrysia</taxon>
        <taxon>Noctuoidea</taxon>
        <taxon>Erebidae</taxon>
        <taxon>Arctiinae</taxon>
        <taxon>Arctia</taxon>
    </lineage>
</organism>
<dbReference type="Pfam" id="PF10260">
    <property type="entry name" value="SAYSvFN"/>
    <property type="match status" value="1"/>
</dbReference>
<feature type="transmembrane region" description="Helical" evidence="2">
    <location>
        <begin position="141"/>
        <end position="158"/>
    </location>
</feature>
<evidence type="ECO:0000259" key="3">
    <source>
        <dbReference type="Pfam" id="PF10260"/>
    </source>
</evidence>
<evidence type="ECO:0000313" key="5">
    <source>
        <dbReference type="Proteomes" id="UP000494256"/>
    </source>
</evidence>
<dbReference type="PANTHER" id="PTHR13527">
    <property type="entry name" value="SAYSVFN DOMAIN-CONTAINING PROTEIN 1"/>
    <property type="match status" value="1"/>
</dbReference>
<gene>
    <name evidence="4" type="ORF">APLA_LOCUS12847</name>
</gene>
<name>A0A8S1AVU6_ARCPL</name>
<dbReference type="OrthoDB" id="541883at2759"/>
<dbReference type="Proteomes" id="UP000494256">
    <property type="component" value="Unassembled WGS sequence"/>
</dbReference>
<dbReference type="AlphaFoldDB" id="A0A8S1AVU6"/>
<proteinExistence type="predicted"/>
<feature type="compositionally biased region" description="Basic and acidic residues" evidence="1">
    <location>
        <begin position="13"/>
        <end position="26"/>
    </location>
</feature>
<accession>A0A8S1AVU6</accession>
<dbReference type="InterPro" id="IPR019387">
    <property type="entry name" value="SAYSvFN_dom"/>
</dbReference>
<feature type="region of interest" description="Disordered" evidence="1">
    <location>
        <begin position="1"/>
        <end position="27"/>
    </location>
</feature>
<keyword evidence="2" id="KW-1133">Transmembrane helix</keyword>
<evidence type="ECO:0000256" key="2">
    <source>
        <dbReference type="SAM" id="Phobius"/>
    </source>
</evidence>
<dbReference type="InterPro" id="IPR039159">
    <property type="entry name" value="SAYSD1"/>
</dbReference>
<comment type="caution">
    <text evidence="4">The sequence shown here is derived from an EMBL/GenBank/DDBJ whole genome shotgun (WGS) entry which is preliminary data.</text>
</comment>
<evidence type="ECO:0000313" key="4">
    <source>
        <dbReference type="EMBL" id="CAB3249392.1"/>
    </source>
</evidence>
<keyword evidence="2" id="KW-0812">Transmembrane</keyword>
<keyword evidence="2" id="KW-0472">Membrane</keyword>
<dbReference type="PANTHER" id="PTHR13527:SF0">
    <property type="entry name" value="SAYSVFN DOMAIN-CONTAINING PROTEIN 1"/>
    <property type="match status" value="1"/>
</dbReference>
<dbReference type="EMBL" id="CADEBD010000344">
    <property type="protein sequence ID" value="CAB3249392.1"/>
    <property type="molecule type" value="Genomic_DNA"/>
</dbReference>
<reference evidence="4 5" key="1">
    <citation type="submission" date="2020-04" db="EMBL/GenBank/DDBJ databases">
        <authorList>
            <person name="Wallbank WR R."/>
            <person name="Pardo Diaz C."/>
            <person name="Kozak K."/>
            <person name="Martin S."/>
            <person name="Jiggins C."/>
            <person name="Moest M."/>
            <person name="Warren A I."/>
            <person name="Byers J.R.P. K."/>
            <person name="Montejo-Kovacevich G."/>
            <person name="Yen C E."/>
        </authorList>
    </citation>
    <scope>NUCLEOTIDE SEQUENCE [LARGE SCALE GENOMIC DNA]</scope>
</reference>
<evidence type="ECO:0000256" key="1">
    <source>
        <dbReference type="SAM" id="MobiDB-lite"/>
    </source>
</evidence>
<feature type="domain" description="SAYSvFN" evidence="3">
    <location>
        <begin position="124"/>
        <end position="192"/>
    </location>
</feature>
<feature type="compositionally biased region" description="Basic residues" evidence="1">
    <location>
        <begin position="1"/>
        <end position="12"/>
    </location>
</feature>